<evidence type="ECO:0000313" key="3">
    <source>
        <dbReference type="Proteomes" id="UP000616547"/>
    </source>
</evidence>
<dbReference type="SUPFAM" id="SSF109604">
    <property type="entry name" value="HD-domain/PDEase-like"/>
    <property type="match status" value="1"/>
</dbReference>
<dbReference type="EMBL" id="BOCI01000479">
    <property type="protein sequence ID" value="GHW02087.1"/>
    <property type="molecule type" value="Genomic_DNA"/>
</dbReference>
<name>A0ABQ3WB26_9LACO</name>
<sequence>MDKKMVETFYGSFLHDIGKAIQRQVKNPRFNHQTFGSEFISDYTDDEEIIDALYYHHNQPGDKKTNLNVADIPDDSVAYLTYIGDNIAAGTDRRYEEGGKGGWNHQTPLSDVFNRFGISQGHRFLHPYEMRPELPSDMDPIDDMDEFSPEKYTRVVNLLLTTYLRLKETRTRPKPTCA</sequence>
<dbReference type="Pfam" id="PF01966">
    <property type="entry name" value="HD"/>
    <property type="match status" value="1"/>
</dbReference>
<accession>A0ABQ3WB26</accession>
<gene>
    <name evidence="2" type="ORF">lacNasYZ03_17740</name>
</gene>
<dbReference type="RefSeq" id="WP_201330004.1">
    <property type="nucleotide sequence ID" value="NZ_BOCG01000106.1"/>
</dbReference>
<proteinExistence type="predicted"/>
<dbReference type="InterPro" id="IPR052117">
    <property type="entry name" value="Cas10/Csm1_subtype-III-A"/>
</dbReference>
<evidence type="ECO:0000313" key="2">
    <source>
        <dbReference type="EMBL" id="GHW02087.1"/>
    </source>
</evidence>
<keyword evidence="3" id="KW-1185">Reference proteome</keyword>
<dbReference type="PANTHER" id="PTHR36528:SF1">
    <property type="entry name" value="CRISPR SYSTEM SINGLE-STRAND-SPECIFIC DEOXYRIBONUCLEASE CAS10_CSM1 (SUBTYPE III-A)"/>
    <property type="match status" value="1"/>
</dbReference>
<evidence type="ECO:0000259" key="1">
    <source>
        <dbReference type="Pfam" id="PF01966"/>
    </source>
</evidence>
<dbReference type="PANTHER" id="PTHR36528">
    <property type="entry name" value="CRISPR SYSTEM SINGLE-STRAND-SPECIFIC DEOXYRIBONUCLEASE CAS10/CSM1 (SUBTYPE III-A)"/>
    <property type="match status" value="1"/>
</dbReference>
<dbReference type="Gene3D" id="1.10.3210.10">
    <property type="entry name" value="Hypothetical protein af1432"/>
    <property type="match status" value="1"/>
</dbReference>
<reference evidence="3" key="1">
    <citation type="submission" date="2021-01" db="EMBL/GenBank/DDBJ databases">
        <title>Draft genome sequence of Nasalis larvatus strain YZ03.</title>
        <authorList>
            <person name="Suzuki-Hashido N."/>
            <person name="Tsuchida S."/>
            <person name="Hayakawa T."/>
        </authorList>
    </citation>
    <scope>NUCLEOTIDE SEQUENCE [LARGE SCALE GENOMIC DNA]</scope>
    <source>
        <strain evidence="3">YZ03</strain>
    </source>
</reference>
<comment type="caution">
    <text evidence="2">The sequence shown here is derived from an EMBL/GenBank/DDBJ whole genome shotgun (WGS) entry which is preliminary data.</text>
</comment>
<dbReference type="Proteomes" id="UP000616547">
    <property type="component" value="Unassembled WGS sequence"/>
</dbReference>
<organism evidence="2 3">
    <name type="scientific">Lactobacillus nasalidis</name>
    <dbReference type="NCBI Taxonomy" id="2797258"/>
    <lineage>
        <taxon>Bacteria</taxon>
        <taxon>Bacillati</taxon>
        <taxon>Bacillota</taxon>
        <taxon>Bacilli</taxon>
        <taxon>Lactobacillales</taxon>
        <taxon>Lactobacillaceae</taxon>
        <taxon>Lactobacillus</taxon>
    </lineage>
</organism>
<dbReference type="InterPro" id="IPR006674">
    <property type="entry name" value="HD_domain"/>
</dbReference>
<protein>
    <recommendedName>
        <fullName evidence="1">HD domain-containing protein</fullName>
    </recommendedName>
</protein>
<feature type="domain" description="HD" evidence="1">
    <location>
        <begin position="12"/>
        <end position="61"/>
    </location>
</feature>